<evidence type="ECO:0000313" key="1">
    <source>
        <dbReference type="EMBL" id="OWR52622.1"/>
    </source>
</evidence>
<evidence type="ECO:0000313" key="2">
    <source>
        <dbReference type="Proteomes" id="UP000007151"/>
    </source>
</evidence>
<name>A0A212FFW3_DANPL</name>
<dbReference type="KEGG" id="dpl:KGM_211714"/>
<protein>
    <submittedName>
        <fullName evidence="1">Uncharacterized protein</fullName>
    </submittedName>
</protein>
<proteinExistence type="predicted"/>
<dbReference type="AlphaFoldDB" id="A0A212FFW3"/>
<dbReference type="EMBL" id="AGBW02008759">
    <property type="protein sequence ID" value="OWR52622.1"/>
    <property type="molecule type" value="Genomic_DNA"/>
</dbReference>
<sequence>MNLSDCFDDPDFIIISREIIESELSNLKRIVDKISQMRVQASYLVFDMMSIIDADNWRNISEMIGLSVKTMDVLEEQNI</sequence>
<keyword evidence="2" id="KW-1185">Reference proteome</keyword>
<gene>
    <name evidence="1" type="ORF">KGM_211714</name>
</gene>
<dbReference type="Proteomes" id="UP000007151">
    <property type="component" value="Unassembled WGS sequence"/>
</dbReference>
<accession>A0A212FFW3</accession>
<comment type="caution">
    <text evidence="1">The sequence shown here is derived from an EMBL/GenBank/DDBJ whole genome shotgun (WGS) entry which is preliminary data.</text>
</comment>
<dbReference type="InParanoid" id="A0A212FFW3"/>
<organism evidence="1 2">
    <name type="scientific">Danaus plexippus plexippus</name>
    <dbReference type="NCBI Taxonomy" id="278856"/>
    <lineage>
        <taxon>Eukaryota</taxon>
        <taxon>Metazoa</taxon>
        <taxon>Ecdysozoa</taxon>
        <taxon>Arthropoda</taxon>
        <taxon>Hexapoda</taxon>
        <taxon>Insecta</taxon>
        <taxon>Pterygota</taxon>
        <taxon>Neoptera</taxon>
        <taxon>Endopterygota</taxon>
        <taxon>Lepidoptera</taxon>
        <taxon>Glossata</taxon>
        <taxon>Ditrysia</taxon>
        <taxon>Papilionoidea</taxon>
        <taxon>Nymphalidae</taxon>
        <taxon>Danainae</taxon>
        <taxon>Danaini</taxon>
        <taxon>Danaina</taxon>
        <taxon>Danaus</taxon>
        <taxon>Danaus</taxon>
    </lineage>
</organism>
<reference evidence="1 2" key="1">
    <citation type="journal article" date="2011" name="Cell">
        <title>The monarch butterfly genome yields insights into long-distance migration.</title>
        <authorList>
            <person name="Zhan S."/>
            <person name="Merlin C."/>
            <person name="Boore J.L."/>
            <person name="Reppert S.M."/>
        </authorList>
    </citation>
    <scope>NUCLEOTIDE SEQUENCE [LARGE SCALE GENOMIC DNA]</scope>
    <source>
        <strain evidence="1">F-2</strain>
    </source>
</reference>